<dbReference type="Pfam" id="PF01494">
    <property type="entry name" value="FAD_binding_3"/>
    <property type="match status" value="1"/>
</dbReference>
<feature type="compositionally biased region" description="Polar residues" evidence="1">
    <location>
        <begin position="453"/>
        <end position="466"/>
    </location>
</feature>
<keyword evidence="4" id="KW-1185">Reference proteome</keyword>
<feature type="domain" description="FAD-binding" evidence="2">
    <location>
        <begin position="5"/>
        <end position="327"/>
    </location>
</feature>
<dbReference type="PANTHER" id="PTHR42685:SF22">
    <property type="entry name" value="CONDITIONED MEDIUM FACTOR RECEPTOR 1"/>
    <property type="match status" value="1"/>
</dbReference>
<protein>
    <submittedName>
        <fullName evidence="3">FAD-dependent oxidoreductase</fullName>
    </submittedName>
</protein>
<dbReference type="Gene3D" id="3.50.50.60">
    <property type="entry name" value="FAD/NAD(P)-binding domain"/>
    <property type="match status" value="1"/>
</dbReference>
<sequence>MAMTDADVVVVGARCAGSAAATALARAGRRVIAVDSARFPSPTISTHLMWPGGLAELARLGALDRVEALGAPRLPTASVEIPGVRAAGGYSPVDGIDYAMCVRRTGLDLALVETARAAGAEVREGARVTGLIWSDGRVAGVEVSERGGRAYALRAPFVIGADGRRSTVARLVGAARPYLSRRDGRACYYAYFDDPREDLRPVAAQWRQGAELGTAFPCDDGLTLVLLMPPDARSADFRQDPEKEYDRTIDELLPGLRERLRGCVRRSKVFGAHALESYFRASNGPGWALAGDAGHFKDPVTAQGIRDALRFGRLLGETLAGQTRPATAEEALQEAPGTPDGVDAAVAAWERRRDHECLETFYWTERTGRAEPVGPLDVEMHRALRADPALMRRFLDVYSRIVRPGAALTTPRLAGWTLRALLRPGTDRTGLLAYVARTARELRLERATLRSPPGTSDASSRASPVS</sequence>
<feature type="region of interest" description="Disordered" evidence="1">
    <location>
        <begin position="446"/>
        <end position="466"/>
    </location>
</feature>
<reference evidence="3" key="2">
    <citation type="submission" date="2020-09" db="EMBL/GenBank/DDBJ databases">
        <authorList>
            <person name="Sun Q."/>
            <person name="Zhou Y."/>
        </authorList>
    </citation>
    <scope>NUCLEOTIDE SEQUENCE</scope>
    <source>
        <strain evidence="3">CGMCC 4.7368</strain>
    </source>
</reference>
<gene>
    <name evidence="3" type="ORF">GCM10012289_12370</name>
</gene>
<dbReference type="InterPro" id="IPR036188">
    <property type="entry name" value="FAD/NAD-bd_sf"/>
</dbReference>
<dbReference type="InterPro" id="IPR002938">
    <property type="entry name" value="FAD-bd"/>
</dbReference>
<dbReference type="EMBL" id="BMNH01000002">
    <property type="protein sequence ID" value="GGO63990.1"/>
    <property type="molecule type" value="Genomic_DNA"/>
</dbReference>
<dbReference type="SUPFAM" id="SSF51905">
    <property type="entry name" value="FAD/NAD(P)-binding domain"/>
    <property type="match status" value="1"/>
</dbReference>
<proteinExistence type="predicted"/>
<evidence type="ECO:0000313" key="3">
    <source>
        <dbReference type="EMBL" id="GGO63990.1"/>
    </source>
</evidence>
<evidence type="ECO:0000313" key="4">
    <source>
        <dbReference type="Proteomes" id="UP000646523"/>
    </source>
</evidence>
<dbReference type="GO" id="GO:0071949">
    <property type="term" value="F:FAD binding"/>
    <property type="evidence" value="ECO:0007669"/>
    <property type="project" value="InterPro"/>
</dbReference>
<name>A0A918DFJ2_9ACTN</name>
<organism evidence="3 4">
    <name type="scientific">Nonomuraea cavernae</name>
    <dbReference type="NCBI Taxonomy" id="2045107"/>
    <lineage>
        <taxon>Bacteria</taxon>
        <taxon>Bacillati</taxon>
        <taxon>Actinomycetota</taxon>
        <taxon>Actinomycetes</taxon>
        <taxon>Streptosporangiales</taxon>
        <taxon>Streptosporangiaceae</taxon>
        <taxon>Nonomuraea</taxon>
    </lineage>
</organism>
<accession>A0A918DFJ2</accession>
<dbReference type="AlphaFoldDB" id="A0A918DFJ2"/>
<dbReference type="PANTHER" id="PTHR42685">
    <property type="entry name" value="GERANYLGERANYL DIPHOSPHATE REDUCTASE"/>
    <property type="match status" value="1"/>
</dbReference>
<reference evidence="3" key="1">
    <citation type="journal article" date="2014" name="Int. J. Syst. Evol. Microbiol.">
        <title>Complete genome sequence of Corynebacterium casei LMG S-19264T (=DSM 44701T), isolated from a smear-ripened cheese.</title>
        <authorList>
            <consortium name="US DOE Joint Genome Institute (JGI-PGF)"/>
            <person name="Walter F."/>
            <person name="Albersmeier A."/>
            <person name="Kalinowski J."/>
            <person name="Ruckert C."/>
        </authorList>
    </citation>
    <scope>NUCLEOTIDE SEQUENCE</scope>
    <source>
        <strain evidence="3">CGMCC 4.7368</strain>
    </source>
</reference>
<evidence type="ECO:0000259" key="2">
    <source>
        <dbReference type="Pfam" id="PF01494"/>
    </source>
</evidence>
<dbReference type="Proteomes" id="UP000646523">
    <property type="component" value="Unassembled WGS sequence"/>
</dbReference>
<comment type="caution">
    <text evidence="3">The sequence shown here is derived from an EMBL/GenBank/DDBJ whole genome shotgun (WGS) entry which is preliminary data.</text>
</comment>
<dbReference type="InterPro" id="IPR050407">
    <property type="entry name" value="Geranylgeranyl_reductase"/>
</dbReference>
<evidence type="ECO:0000256" key="1">
    <source>
        <dbReference type="SAM" id="MobiDB-lite"/>
    </source>
</evidence>
<dbReference type="PRINTS" id="PR00420">
    <property type="entry name" value="RNGMNOXGNASE"/>
</dbReference>